<organism evidence="9 10">
    <name type="scientific">Ajellomyces capsulatus (strain H143)</name>
    <name type="common">Darling's disease fungus</name>
    <name type="synonym">Histoplasma capsulatum</name>
    <dbReference type="NCBI Taxonomy" id="544712"/>
    <lineage>
        <taxon>Eukaryota</taxon>
        <taxon>Fungi</taxon>
        <taxon>Dikarya</taxon>
        <taxon>Ascomycota</taxon>
        <taxon>Pezizomycotina</taxon>
        <taxon>Eurotiomycetes</taxon>
        <taxon>Eurotiomycetidae</taxon>
        <taxon>Onygenales</taxon>
        <taxon>Ajellomycetaceae</taxon>
        <taxon>Histoplasma</taxon>
    </lineage>
</organism>
<dbReference type="OrthoDB" id="4337792at2759"/>
<dbReference type="AlphaFoldDB" id="C6HK99"/>
<dbReference type="CDD" id="cd12148">
    <property type="entry name" value="fungal_TF_MHR"/>
    <property type="match status" value="1"/>
</dbReference>
<dbReference type="InterPro" id="IPR007219">
    <property type="entry name" value="XnlR_reg_dom"/>
</dbReference>
<dbReference type="Pfam" id="PF04082">
    <property type="entry name" value="Fungal_trans"/>
    <property type="match status" value="1"/>
</dbReference>
<feature type="compositionally biased region" description="Basic and acidic residues" evidence="7">
    <location>
        <begin position="66"/>
        <end position="77"/>
    </location>
</feature>
<evidence type="ECO:0000313" key="9">
    <source>
        <dbReference type="EMBL" id="EER39525.1"/>
    </source>
</evidence>
<keyword evidence="2" id="KW-0862">Zinc</keyword>
<evidence type="ECO:0000256" key="3">
    <source>
        <dbReference type="ARBA" id="ARBA00023015"/>
    </source>
</evidence>
<evidence type="ECO:0000256" key="7">
    <source>
        <dbReference type="SAM" id="MobiDB-lite"/>
    </source>
</evidence>
<sequence>MPSYNNLSNPAEQESSGLETPEAESTHSSSGGISRIPRAFAAEFPAAWSRKSQRRIVWSRRRGPRRREAEKNFDDFVGKQSDGNMDDTDLLSYNGDAVPRKRRRPALACDQCRRRKVKCDQKMPCDQCQRSKNLSIHACSYAHIHAAVGSSSTGPHASLQSQQQSQLSSAPPAPIIPIPQVTQRENCAAYPSPSTANVSGSSPHVDDQGSDIAGSTRNANRDHQSAATIQALVDRVRLLEKKLSESTSTNSISCFPPPRRGPLEVLDDPQGSPAPASETFSKTRFFGKSHWMNCAKEHRLAVDNNSEISRMMDRCKTLARAAKIRRPIRQLDYPDLKDLIPPRETADELVKGYLRTFESVYRILHVPTFQQEYLQFWNSPQSASQSFVVRLLLVMAIGTCFYQRPDSSIAPRTTAAPWIYAAQEWLGAPSEKSRVNIAAVQVHCLLLLARQNCAIDGDLAWISAGSLLRVAMYVGLHRDPQYLPKMPVFQAELRRRLWATILEILLQSSMDAGGSPLVSLDDYDCEPPSNINDQDMSPDESAAVPCVTDGFTNTSVQIALIKSFPIRLQIAKALNDICSEPSYDEVLRLSSELIAIHRDNSHQLFNTAHPSQGGATQPSVFQVQSVSILINRFLLALHHPFAVKAKTDPKYYFSRKICMDAALHILSPNNRTDNEEDDANATANSNTDTRPHGNDFECLKLHAGGLIRGSIIYAQFAISLELIYQLQEDRPAFFPSNTFPLPSPSSSATQTWRRELHAATQNYMRLTMRRIQMGETNVKGYTFSSCILAQIKAMEAGALEVNAYIMEAAKEAVDQCHTWLKERVKLQGGSEVEMKDDEGNSLNSYSNNNIYGDGGGSSDNESQRIEWVDLDSQFLLDIPDSWIFPAWPSGNL</sequence>
<protein>
    <submittedName>
        <fullName evidence="9">C6 zinc finger protein</fullName>
    </submittedName>
</protein>
<dbReference type="eggNOG" id="ENOG502SMMJ">
    <property type="taxonomic scope" value="Eukaryota"/>
</dbReference>
<dbReference type="PANTHER" id="PTHR31944:SF131">
    <property type="entry name" value="HEME-RESPONSIVE ZINC FINGER TRANSCRIPTION FACTOR HAP1"/>
    <property type="match status" value="1"/>
</dbReference>
<dbReference type="EMBL" id="GG692429">
    <property type="protein sequence ID" value="EER39525.1"/>
    <property type="molecule type" value="Genomic_DNA"/>
</dbReference>
<dbReference type="Proteomes" id="UP000002624">
    <property type="component" value="Unassembled WGS sequence"/>
</dbReference>
<dbReference type="CDD" id="cd00067">
    <property type="entry name" value="GAL4"/>
    <property type="match status" value="1"/>
</dbReference>
<gene>
    <name evidence="9" type="ORF">HCDG_06630</name>
</gene>
<dbReference type="PANTHER" id="PTHR31944">
    <property type="entry name" value="HEME-RESPONSIVE ZINC FINGER TRANSCRIPTION FACTOR HAP1"/>
    <property type="match status" value="1"/>
</dbReference>
<feature type="region of interest" description="Disordered" evidence="7">
    <location>
        <begin position="832"/>
        <end position="858"/>
    </location>
</feature>
<dbReference type="SMART" id="SM00906">
    <property type="entry name" value="Fungal_trans"/>
    <property type="match status" value="1"/>
</dbReference>
<dbReference type="SMART" id="SM00066">
    <property type="entry name" value="GAL4"/>
    <property type="match status" value="1"/>
</dbReference>
<dbReference type="GO" id="GO:0006351">
    <property type="term" value="P:DNA-templated transcription"/>
    <property type="evidence" value="ECO:0007669"/>
    <property type="project" value="InterPro"/>
</dbReference>
<evidence type="ECO:0000256" key="1">
    <source>
        <dbReference type="ARBA" id="ARBA00022723"/>
    </source>
</evidence>
<dbReference type="HOGENOM" id="CLU_007091_3_0_1"/>
<proteinExistence type="predicted"/>
<feature type="domain" description="Zn(2)-C6 fungal-type" evidence="8">
    <location>
        <begin position="108"/>
        <end position="141"/>
    </location>
</feature>
<dbReference type="OMA" id="HQPMVAR"/>
<name>C6HK99_AJECH</name>
<feature type="compositionally biased region" description="Polar residues" evidence="7">
    <location>
        <begin position="1"/>
        <end position="18"/>
    </location>
</feature>
<keyword evidence="5" id="KW-0804">Transcription</keyword>
<keyword evidence="1" id="KW-0479">Metal-binding</keyword>
<dbReference type="InterPro" id="IPR051430">
    <property type="entry name" value="Fungal_TF_Env_Response"/>
</dbReference>
<dbReference type="InterPro" id="IPR001138">
    <property type="entry name" value="Zn2Cys6_DnaBD"/>
</dbReference>
<feature type="region of interest" description="Disordered" evidence="7">
    <location>
        <begin position="669"/>
        <end position="693"/>
    </location>
</feature>
<feature type="region of interest" description="Disordered" evidence="7">
    <location>
        <begin position="150"/>
        <end position="224"/>
    </location>
</feature>
<dbReference type="InterPro" id="IPR036864">
    <property type="entry name" value="Zn2-C6_fun-type_DNA-bd_sf"/>
</dbReference>
<evidence type="ECO:0000256" key="4">
    <source>
        <dbReference type="ARBA" id="ARBA00023125"/>
    </source>
</evidence>
<evidence type="ECO:0000256" key="5">
    <source>
        <dbReference type="ARBA" id="ARBA00023163"/>
    </source>
</evidence>
<feature type="compositionally biased region" description="Low complexity" evidence="7">
    <location>
        <begin position="157"/>
        <end position="170"/>
    </location>
</feature>
<feature type="region of interest" description="Disordered" evidence="7">
    <location>
        <begin position="1"/>
        <end position="34"/>
    </location>
</feature>
<dbReference type="GO" id="GO:0000978">
    <property type="term" value="F:RNA polymerase II cis-regulatory region sequence-specific DNA binding"/>
    <property type="evidence" value="ECO:0007669"/>
    <property type="project" value="TreeGrafter"/>
</dbReference>
<dbReference type="PROSITE" id="PS50048">
    <property type="entry name" value="ZN2_CY6_FUNGAL_2"/>
    <property type="match status" value="1"/>
</dbReference>
<dbReference type="Gene3D" id="4.10.240.10">
    <property type="entry name" value="Zn(2)-C6 fungal-type DNA-binding domain"/>
    <property type="match status" value="1"/>
</dbReference>
<evidence type="ECO:0000256" key="6">
    <source>
        <dbReference type="ARBA" id="ARBA00023242"/>
    </source>
</evidence>
<dbReference type="SUPFAM" id="SSF57701">
    <property type="entry name" value="Zn2/Cys6 DNA-binding domain"/>
    <property type="match status" value="1"/>
</dbReference>
<dbReference type="GO" id="GO:0005634">
    <property type="term" value="C:nucleus"/>
    <property type="evidence" value="ECO:0007669"/>
    <property type="project" value="TreeGrafter"/>
</dbReference>
<feature type="compositionally biased region" description="Low complexity" evidence="7">
    <location>
        <begin position="840"/>
        <end position="849"/>
    </location>
</feature>
<evidence type="ECO:0000313" key="10">
    <source>
        <dbReference type="Proteomes" id="UP000002624"/>
    </source>
</evidence>
<accession>C6HK99</accession>
<dbReference type="GO" id="GO:0008270">
    <property type="term" value="F:zinc ion binding"/>
    <property type="evidence" value="ECO:0007669"/>
    <property type="project" value="InterPro"/>
</dbReference>
<dbReference type="GO" id="GO:0001228">
    <property type="term" value="F:DNA-binding transcription activator activity, RNA polymerase II-specific"/>
    <property type="evidence" value="ECO:0007669"/>
    <property type="project" value="TreeGrafter"/>
</dbReference>
<keyword evidence="6" id="KW-0539">Nucleus</keyword>
<evidence type="ECO:0000259" key="8">
    <source>
        <dbReference type="PROSITE" id="PS50048"/>
    </source>
</evidence>
<feature type="compositionally biased region" description="Polar residues" evidence="7">
    <location>
        <begin position="192"/>
        <end position="202"/>
    </location>
</feature>
<evidence type="ECO:0000256" key="2">
    <source>
        <dbReference type="ARBA" id="ARBA00022833"/>
    </source>
</evidence>
<reference evidence="10" key="1">
    <citation type="submission" date="2009-05" db="EMBL/GenBank/DDBJ databases">
        <title>The genome sequence of Ajellomyces capsulatus strain H143.</title>
        <authorList>
            <person name="Champion M."/>
            <person name="Cuomo C.A."/>
            <person name="Ma L.-J."/>
            <person name="Henn M.R."/>
            <person name="Sil A."/>
            <person name="Goldman B."/>
            <person name="Young S.K."/>
            <person name="Kodira C.D."/>
            <person name="Zeng Q."/>
            <person name="Koehrsen M."/>
            <person name="Alvarado L."/>
            <person name="Berlin A.M."/>
            <person name="Borenstein D."/>
            <person name="Chen Z."/>
            <person name="Engels R."/>
            <person name="Freedman E."/>
            <person name="Gellesch M."/>
            <person name="Goldberg J."/>
            <person name="Griggs A."/>
            <person name="Gujja S."/>
            <person name="Heiman D.I."/>
            <person name="Hepburn T.A."/>
            <person name="Howarth C."/>
            <person name="Jen D."/>
            <person name="Larson L."/>
            <person name="Lewis B."/>
            <person name="Mehta T."/>
            <person name="Park D."/>
            <person name="Pearson M."/>
            <person name="Roberts A."/>
            <person name="Saif S."/>
            <person name="Shea T.D."/>
            <person name="Shenoy N."/>
            <person name="Sisk P."/>
            <person name="Stolte C."/>
            <person name="Sykes S."/>
            <person name="Walk T."/>
            <person name="White J."/>
            <person name="Yandava C."/>
            <person name="Klein B."/>
            <person name="McEwen J.G."/>
            <person name="Puccia R."/>
            <person name="Goldman G.H."/>
            <person name="Felipe M.S."/>
            <person name="Nino-Vega G."/>
            <person name="San-Blas G."/>
            <person name="Taylor J.W."/>
            <person name="Mendoza L."/>
            <person name="Galagan J.E."/>
            <person name="Nusbaum C."/>
            <person name="Birren B.W."/>
        </authorList>
    </citation>
    <scope>NUCLEOTIDE SEQUENCE [LARGE SCALE GENOMIC DNA]</scope>
    <source>
        <strain evidence="10">H143</strain>
    </source>
</reference>
<feature type="region of interest" description="Disordered" evidence="7">
    <location>
        <begin position="58"/>
        <end position="88"/>
    </location>
</feature>
<keyword evidence="4" id="KW-0238">DNA-binding</keyword>
<dbReference type="Pfam" id="PF00172">
    <property type="entry name" value="Zn_clus"/>
    <property type="match status" value="1"/>
</dbReference>
<keyword evidence="3" id="KW-0805">Transcription regulation</keyword>
<dbReference type="VEuPathDB" id="FungiDB:HCDG_06630"/>